<name>I0K765_9BACT</name>
<keyword evidence="5" id="KW-1185">Reference proteome</keyword>
<proteinExistence type="predicted"/>
<dbReference type="Pfam" id="PF07853">
    <property type="entry name" value="DUF1648"/>
    <property type="match status" value="1"/>
</dbReference>
<evidence type="ECO:0000313" key="4">
    <source>
        <dbReference type="EMBL" id="CCG99968.1"/>
    </source>
</evidence>
<feature type="domain" description="Serine aminopeptidase S33" evidence="3">
    <location>
        <begin position="294"/>
        <end position="387"/>
    </location>
</feature>
<dbReference type="EMBL" id="HE796683">
    <property type="protein sequence ID" value="CCG99968.1"/>
    <property type="molecule type" value="Genomic_DNA"/>
</dbReference>
<feature type="transmembrane region" description="Helical" evidence="1">
    <location>
        <begin position="94"/>
        <end position="113"/>
    </location>
</feature>
<dbReference type="GO" id="GO:0052689">
    <property type="term" value="F:carboxylic ester hydrolase activity"/>
    <property type="evidence" value="ECO:0007669"/>
    <property type="project" value="TreeGrafter"/>
</dbReference>
<evidence type="ECO:0000256" key="1">
    <source>
        <dbReference type="SAM" id="Phobius"/>
    </source>
</evidence>
<keyword evidence="1" id="KW-0812">Transmembrane</keyword>
<dbReference type="InterPro" id="IPR012867">
    <property type="entry name" value="DUF1648"/>
</dbReference>
<evidence type="ECO:0008006" key="6">
    <source>
        <dbReference type="Google" id="ProtNLM"/>
    </source>
</evidence>
<dbReference type="PANTHER" id="PTHR43265:SF1">
    <property type="entry name" value="ESTERASE ESTD"/>
    <property type="match status" value="1"/>
</dbReference>
<dbReference type="InterPro" id="IPR029058">
    <property type="entry name" value="AB_hydrolase_fold"/>
</dbReference>
<dbReference type="InterPro" id="IPR022742">
    <property type="entry name" value="Hydrolase_4"/>
</dbReference>
<gene>
    <name evidence="4" type="ORF">FAES_1959</name>
</gene>
<feature type="transmembrane region" description="Helical" evidence="1">
    <location>
        <begin position="16"/>
        <end position="36"/>
    </location>
</feature>
<dbReference type="AlphaFoldDB" id="I0K765"/>
<dbReference type="PANTHER" id="PTHR43265">
    <property type="entry name" value="ESTERASE ESTD"/>
    <property type="match status" value="1"/>
</dbReference>
<feature type="transmembrane region" description="Helical" evidence="1">
    <location>
        <begin position="170"/>
        <end position="189"/>
    </location>
</feature>
<dbReference type="HOGENOM" id="CLU_506934_0_0_10"/>
<protein>
    <recommendedName>
        <fullName evidence="6">Serine aminopeptidase S33 domain-containing protein</fullName>
    </recommendedName>
</protein>
<dbReference type="OrthoDB" id="9809549at2"/>
<dbReference type="SUPFAM" id="SSF53474">
    <property type="entry name" value="alpha/beta-Hydrolases"/>
    <property type="match status" value="1"/>
</dbReference>
<organism evidence="4 5">
    <name type="scientific">Fibrella aestuarina BUZ 2</name>
    <dbReference type="NCBI Taxonomy" id="1166018"/>
    <lineage>
        <taxon>Bacteria</taxon>
        <taxon>Pseudomonadati</taxon>
        <taxon>Bacteroidota</taxon>
        <taxon>Cytophagia</taxon>
        <taxon>Cytophagales</taxon>
        <taxon>Spirosomataceae</taxon>
        <taxon>Fibrella</taxon>
    </lineage>
</organism>
<dbReference type="InterPro" id="IPR025962">
    <property type="entry name" value="SdpI/YhfL"/>
</dbReference>
<dbReference type="eggNOG" id="COG5658">
    <property type="taxonomic scope" value="Bacteria"/>
</dbReference>
<dbReference type="KEGG" id="fae:FAES_1959"/>
<dbReference type="STRING" id="1166018.FAES_1959"/>
<keyword evidence="1" id="KW-1133">Transmembrane helix</keyword>
<feature type="domain" description="DUF1648" evidence="2">
    <location>
        <begin position="21"/>
        <end position="63"/>
    </location>
</feature>
<dbReference type="PATRIC" id="fig|1166018.3.peg.3701"/>
<evidence type="ECO:0000259" key="3">
    <source>
        <dbReference type="Pfam" id="PF12146"/>
    </source>
</evidence>
<dbReference type="Pfam" id="PF12146">
    <property type="entry name" value="Hydrolase_4"/>
    <property type="match status" value="1"/>
</dbReference>
<feature type="transmembrane region" description="Helical" evidence="1">
    <location>
        <begin position="120"/>
        <end position="142"/>
    </location>
</feature>
<dbReference type="Gene3D" id="3.40.50.1820">
    <property type="entry name" value="alpha/beta hydrolase"/>
    <property type="match status" value="1"/>
</dbReference>
<dbReference type="Proteomes" id="UP000011058">
    <property type="component" value="Chromosome"/>
</dbReference>
<dbReference type="RefSeq" id="WP_015331067.1">
    <property type="nucleotide sequence ID" value="NC_020054.1"/>
</dbReference>
<sequence>MSSSTNLPTPSPRPEWVFIALTALPLLYLALIYNQLPADVATHFGPSGQPNGYSTKEGLAVGMAVGMALLYGLLRVLPSIDPTGHLTPTIYGPMRLTMTVFLVGLASVILYIIHTQQTGAAVINLILSTVFLLFAGIGNVLLNVPRNYLVGIRTPWTLNSEVNWRKTHRLAGKLWVAGGLLALVINFFLPLSFKIGLAVGVPMVLALIPVAYSYRLFKQGLCVGLLLMAGAGHALAQTEEPVSYPITQPAGVSVTLGGTLTLPANATQPLPVVLLIAGSGPTDRNGNAPGLTLNMYRQLADSLARRGVAVLRYDKRLSGTNSFIAATQLIKPGLSFDYVVSDAVGLIRQLQADKRFSRVIVAGHSEGSLVGMLAAAQTNVDRFVSIAGAGQNIADVLKTQVADGGLTGNDLALAHRDLDSLRAGLRVQQPVAPLASLFSPINQPYLISWMRYDPARSLQAYKGRVLLIQGRHDIQVPVSEVERLKAARPDAQLLLIDGMNHVLKAGPADRAGNVASYTAPNSAILPAVADAIAGFVK</sequence>
<evidence type="ECO:0000313" key="5">
    <source>
        <dbReference type="Proteomes" id="UP000011058"/>
    </source>
</evidence>
<feature type="transmembrane region" description="Helical" evidence="1">
    <location>
        <begin position="57"/>
        <end position="74"/>
    </location>
</feature>
<dbReference type="InterPro" id="IPR053145">
    <property type="entry name" value="AB_hydrolase_Est10"/>
</dbReference>
<keyword evidence="1" id="KW-0472">Membrane</keyword>
<evidence type="ECO:0000259" key="2">
    <source>
        <dbReference type="Pfam" id="PF07853"/>
    </source>
</evidence>
<dbReference type="eggNOG" id="COG1073">
    <property type="taxonomic scope" value="Bacteria"/>
</dbReference>
<dbReference type="Pfam" id="PF13630">
    <property type="entry name" value="SdpI"/>
    <property type="match status" value="1"/>
</dbReference>
<feature type="transmembrane region" description="Helical" evidence="1">
    <location>
        <begin position="196"/>
        <end position="214"/>
    </location>
</feature>
<reference evidence="4 5" key="1">
    <citation type="journal article" date="2012" name="J. Bacteriol.">
        <title>Genome Sequence of Fibrella aestuarina BUZ 2T, a Filamentous Marine Bacterium.</title>
        <authorList>
            <person name="Filippini M."/>
            <person name="Qi W."/>
            <person name="Blom J."/>
            <person name="Goesmann A."/>
            <person name="Smits T.H."/>
            <person name="Bagheri H.C."/>
        </authorList>
    </citation>
    <scope>NUCLEOTIDE SEQUENCE [LARGE SCALE GENOMIC DNA]</scope>
    <source>
        <strain evidence="5">BUZ 2T</strain>
    </source>
</reference>
<accession>I0K765</accession>